<dbReference type="RefSeq" id="WP_151968464.1">
    <property type="nucleotide sequence ID" value="NZ_AP019860.1"/>
</dbReference>
<dbReference type="GO" id="GO:0016887">
    <property type="term" value="F:ATP hydrolysis activity"/>
    <property type="evidence" value="ECO:0007669"/>
    <property type="project" value="InterPro"/>
</dbReference>
<dbReference type="PROSITE" id="PS50893">
    <property type="entry name" value="ABC_TRANSPORTER_2"/>
    <property type="match status" value="1"/>
</dbReference>
<dbReference type="SMART" id="SM00382">
    <property type="entry name" value="AAA"/>
    <property type="match status" value="1"/>
</dbReference>
<dbReference type="KEGG" id="uam:UABAM_02659"/>
<dbReference type="PANTHER" id="PTHR43335:SF2">
    <property type="entry name" value="ABC TRANSPORTER, ATP-BINDING PROTEIN"/>
    <property type="match status" value="1"/>
</dbReference>
<evidence type="ECO:0000313" key="6">
    <source>
        <dbReference type="EMBL" id="BBM84302.1"/>
    </source>
</evidence>
<dbReference type="InterPro" id="IPR003593">
    <property type="entry name" value="AAA+_ATPase"/>
</dbReference>
<name>A0A5S9F3A7_UABAM</name>
<comment type="similarity">
    <text evidence="1">Belongs to the ABC transporter superfamily.</text>
</comment>
<sequence>MYAIEVENLHKKYRQILQGEIHALKGVSLQVKPGEVFGILGPNGAGKTTLVRILLSIIKPTSGSARIFDSKYNATNVKTKLAYLAENHTYPRYLTGEQVLQYFGSLSGVHGKKLRDKIDETLELVGMTKWRKTKVKKYSKGMTQRIGLAQTLINDSELLFLDEPTDGIDALGRKEIRDLLLKLKEQGKTIFLNSHLLSEVEQICDQIVIMNKGEIIRRGTIDSLVAKRNAYKIDVVGATETSVASLKEKVQSIASVDNQIHVTVKEVEELDLIIDTLRSNSVSIRSIIPDRQSLEDYFVDVIGKDGDK</sequence>
<dbReference type="Proteomes" id="UP000326354">
    <property type="component" value="Chromosome"/>
</dbReference>
<gene>
    <name evidence="6" type="ORF">UABAM_02659</name>
</gene>
<accession>A0A5S9F3A7</accession>
<evidence type="ECO:0000256" key="2">
    <source>
        <dbReference type="ARBA" id="ARBA00022448"/>
    </source>
</evidence>
<dbReference type="Pfam" id="PF00005">
    <property type="entry name" value="ABC_tran"/>
    <property type="match status" value="1"/>
</dbReference>
<keyword evidence="4 6" id="KW-0067">ATP-binding</keyword>
<evidence type="ECO:0000313" key="7">
    <source>
        <dbReference type="Proteomes" id="UP000326354"/>
    </source>
</evidence>
<dbReference type="Gene3D" id="3.40.50.300">
    <property type="entry name" value="P-loop containing nucleotide triphosphate hydrolases"/>
    <property type="match status" value="1"/>
</dbReference>
<evidence type="ECO:0000256" key="3">
    <source>
        <dbReference type="ARBA" id="ARBA00022741"/>
    </source>
</evidence>
<protein>
    <submittedName>
        <fullName evidence="6">ABC transporter ATP-binding protein</fullName>
    </submittedName>
</protein>
<dbReference type="CDD" id="cd03230">
    <property type="entry name" value="ABC_DR_subfamily_A"/>
    <property type="match status" value="1"/>
</dbReference>
<keyword evidence="3" id="KW-0547">Nucleotide-binding</keyword>
<keyword evidence="7" id="KW-1185">Reference proteome</keyword>
<reference evidence="6 7" key="1">
    <citation type="submission" date="2019-08" db="EMBL/GenBank/DDBJ databases">
        <title>Complete genome sequence of Candidatus Uab amorphum.</title>
        <authorList>
            <person name="Shiratori T."/>
            <person name="Suzuki S."/>
            <person name="Kakizawa Y."/>
            <person name="Ishida K."/>
        </authorList>
    </citation>
    <scope>NUCLEOTIDE SEQUENCE [LARGE SCALE GENOMIC DNA]</scope>
    <source>
        <strain evidence="6 7">SRT547</strain>
    </source>
</reference>
<feature type="domain" description="ABC transporter" evidence="5">
    <location>
        <begin position="4"/>
        <end position="237"/>
    </location>
</feature>
<dbReference type="GO" id="GO:0005524">
    <property type="term" value="F:ATP binding"/>
    <property type="evidence" value="ECO:0007669"/>
    <property type="project" value="UniProtKB-KW"/>
</dbReference>
<dbReference type="InterPro" id="IPR027417">
    <property type="entry name" value="P-loop_NTPase"/>
</dbReference>
<evidence type="ECO:0000256" key="4">
    <source>
        <dbReference type="ARBA" id="ARBA00022840"/>
    </source>
</evidence>
<evidence type="ECO:0000256" key="1">
    <source>
        <dbReference type="ARBA" id="ARBA00005417"/>
    </source>
</evidence>
<keyword evidence="2" id="KW-0813">Transport</keyword>
<proteinExistence type="inferred from homology"/>
<dbReference type="EMBL" id="AP019860">
    <property type="protein sequence ID" value="BBM84302.1"/>
    <property type="molecule type" value="Genomic_DNA"/>
</dbReference>
<dbReference type="AlphaFoldDB" id="A0A5S9F3A7"/>
<organism evidence="6 7">
    <name type="scientific">Uabimicrobium amorphum</name>
    <dbReference type="NCBI Taxonomy" id="2596890"/>
    <lineage>
        <taxon>Bacteria</taxon>
        <taxon>Pseudomonadati</taxon>
        <taxon>Planctomycetota</taxon>
        <taxon>Candidatus Uabimicrobiia</taxon>
        <taxon>Candidatus Uabimicrobiales</taxon>
        <taxon>Candidatus Uabimicrobiaceae</taxon>
        <taxon>Candidatus Uabimicrobium</taxon>
    </lineage>
</organism>
<dbReference type="InterPro" id="IPR003439">
    <property type="entry name" value="ABC_transporter-like_ATP-bd"/>
</dbReference>
<dbReference type="OrthoDB" id="9804819at2"/>
<dbReference type="SUPFAM" id="SSF52540">
    <property type="entry name" value="P-loop containing nucleoside triphosphate hydrolases"/>
    <property type="match status" value="1"/>
</dbReference>
<dbReference type="PANTHER" id="PTHR43335">
    <property type="entry name" value="ABC TRANSPORTER, ATP-BINDING PROTEIN"/>
    <property type="match status" value="1"/>
</dbReference>
<evidence type="ECO:0000259" key="5">
    <source>
        <dbReference type="PROSITE" id="PS50893"/>
    </source>
</evidence>